<dbReference type="NCBIfam" id="TIGR03534">
    <property type="entry name" value="RF_mod_PrmC"/>
    <property type="match status" value="1"/>
</dbReference>
<evidence type="ECO:0000256" key="2">
    <source>
        <dbReference type="ARBA" id="ARBA00022603"/>
    </source>
</evidence>
<sequence length="241" mass="28485">MPTKQDLLLEKRRYGLKQTVTEFELNQLQKDTPVQKIIGYIEMADVRIYVKDFNVLIPRYETEELIYLVLNNHKSNTLKVLDLCTGSGFIAISLKKHNPNWNMDALDIEQQAILATKFNAKYNNVDINLFENDFLNNFEINQKYDIIVSNPPYIDYDEQLANSILMHEPKSALYAPENGFYFYRVLLENLDKYLKPTGTLYLEINPFHTKQWQYWSQFFDIRILKDISGKDRFAVVKFKNT</sequence>
<keyword evidence="2 7" id="KW-0489">Methyltransferase</keyword>
<dbReference type="GO" id="GO:0003676">
    <property type="term" value="F:nucleic acid binding"/>
    <property type="evidence" value="ECO:0007669"/>
    <property type="project" value="InterPro"/>
</dbReference>
<dbReference type="Pfam" id="PF05175">
    <property type="entry name" value="MTS"/>
    <property type="match status" value="1"/>
</dbReference>
<comment type="catalytic activity">
    <reaction evidence="5">
        <text>L-glutaminyl-[peptide chain release factor] + S-adenosyl-L-methionine = N(5)-methyl-L-glutaminyl-[peptide chain release factor] + S-adenosyl-L-homocysteine + H(+)</text>
        <dbReference type="Rhea" id="RHEA:42896"/>
        <dbReference type="Rhea" id="RHEA-COMP:10271"/>
        <dbReference type="Rhea" id="RHEA-COMP:10272"/>
        <dbReference type="ChEBI" id="CHEBI:15378"/>
        <dbReference type="ChEBI" id="CHEBI:30011"/>
        <dbReference type="ChEBI" id="CHEBI:57856"/>
        <dbReference type="ChEBI" id="CHEBI:59789"/>
        <dbReference type="ChEBI" id="CHEBI:61891"/>
        <dbReference type="EC" id="2.1.1.297"/>
    </reaction>
</comment>
<feature type="domain" description="Methyltransferase small" evidence="6">
    <location>
        <begin position="73"/>
        <end position="158"/>
    </location>
</feature>
<dbReference type="GO" id="GO:0032259">
    <property type="term" value="P:methylation"/>
    <property type="evidence" value="ECO:0007669"/>
    <property type="project" value="UniProtKB-KW"/>
</dbReference>
<dbReference type="EMBL" id="CP041147">
    <property type="protein sequence ID" value="QDF65054.1"/>
    <property type="molecule type" value="Genomic_DNA"/>
</dbReference>
<dbReference type="InterPro" id="IPR004556">
    <property type="entry name" value="HemK-like"/>
</dbReference>
<dbReference type="InterPro" id="IPR002052">
    <property type="entry name" value="DNA_methylase_N6_adenine_CS"/>
</dbReference>
<dbReference type="NCBIfam" id="TIGR00536">
    <property type="entry name" value="hemK_fam"/>
    <property type="match status" value="1"/>
</dbReference>
<dbReference type="CDD" id="cd02440">
    <property type="entry name" value="AdoMet_MTases"/>
    <property type="match status" value="1"/>
</dbReference>
<protein>
    <recommendedName>
        <fullName evidence="1">peptide chain release factor N(5)-glutamine methyltransferase</fullName>
        <ecNumber evidence="1">2.1.1.297</ecNumber>
    </recommendedName>
</protein>
<evidence type="ECO:0000259" key="6">
    <source>
        <dbReference type="Pfam" id="PF05175"/>
    </source>
</evidence>
<dbReference type="GO" id="GO:0102559">
    <property type="term" value="F:peptide chain release factor N(5)-glutamine methyltransferase activity"/>
    <property type="evidence" value="ECO:0007669"/>
    <property type="project" value="UniProtKB-EC"/>
</dbReference>
<proteinExistence type="predicted"/>
<dbReference type="Gene3D" id="3.40.50.150">
    <property type="entry name" value="Vaccinia Virus protein VP39"/>
    <property type="match status" value="1"/>
</dbReference>
<dbReference type="InterPro" id="IPR029063">
    <property type="entry name" value="SAM-dependent_MTases_sf"/>
</dbReference>
<reference evidence="7 8" key="1">
    <citation type="submission" date="2019-06" db="EMBL/GenBank/DDBJ databases">
        <title>Mycoplasma nasistruthionis sp. nov. str Ms03.</title>
        <authorList>
            <person name="Botes A."/>
        </authorList>
    </citation>
    <scope>NUCLEOTIDE SEQUENCE [LARGE SCALE GENOMIC DNA]</scope>
    <source>
        <strain evidence="7 8">Ms03</strain>
    </source>
</reference>
<dbReference type="InterPro" id="IPR050320">
    <property type="entry name" value="N5-glutamine_MTase"/>
</dbReference>
<dbReference type="AlphaFoldDB" id="A0A4Y6I601"/>
<dbReference type="PANTHER" id="PTHR18895">
    <property type="entry name" value="HEMK METHYLTRANSFERASE"/>
    <property type="match status" value="1"/>
</dbReference>
<dbReference type="InterPro" id="IPR007848">
    <property type="entry name" value="Small_mtfrase_dom"/>
</dbReference>
<dbReference type="InterPro" id="IPR019874">
    <property type="entry name" value="RF_methyltr_PrmC"/>
</dbReference>
<gene>
    <name evidence="7" type="primary">prmC</name>
    <name evidence="7" type="ORF">FIV53_01960</name>
</gene>
<keyword evidence="8" id="KW-1185">Reference proteome</keyword>
<keyword evidence="3 7" id="KW-0808">Transferase</keyword>
<evidence type="ECO:0000256" key="5">
    <source>
        <dbReference type="ARBA" id="ARBA00048391"/>
    </source>
</evidence>
<dbReference type="Proteomes" id="UP000315201">
    <property type="component" value="Chromosome"/>
</dbReference>
<dbReference type="PANTHER" id="PTHR18895:SF74">
    <property type="entry name" value="MTRF1L RELEASE FACTOR GLUTAMINE METHYLTRANSFERASE"/>
    <property type="match status" value="1"/>
</dbReference>
<dbReference type="EC" id="2.1.1.297" evidence="1"/>
<evidence type="ECO:0000256" key="3">
    <source>
        <dbReference type="ARBA" id="ARBA00022679"/>
    </source>
</evidence>
<name>A0A4Y6I601_9MOLU</name>
<organism evidence="7 8">
    <name type="scientific">Mycoplasma nasistruthionis</name>
    <dbReference type="NCBI Taxonomy" id="353852"/>
    <lineage>
        <taxon>Bacteria</taxon>
        <taxon>Bacillati</taxon>
        <taxon>Mycoplasmatota</taxon>
        <taxon>Mollicutes</taxon>
        <taxon>Mycoplasmataceae</taxon>
        <taxon>Mycoplasma</taxon>
    </lineage>
</organism>
<evidence type="ECO:0000313" key="7">
    <source>
        <dbReference type="EMBL" id="QDF65054.1"/>
    </source>
</evidence>
<keyword evidence="4" id="KW-0949">S-adenosyl-L-methionine</keyword>
<dbReference type="SUPFAM" id="SSF53335">
    <property type="entry name" value="S-adenosyl-L-methionine-dependent methyltransferases"/>
    <property type="match status" value="1"/>
</dbReference>
<evidence type="ECO:0000256" key="4">
    <source>
        <dbReference type="ARBA" id="ARBA00022691"/>
    </source>
</evidence>
<dbReference type="RefSeq" id="WP_208664633.1">
    <property type="nucleotide sequence ID" value="NZ_CP041147.1"/>
</dbReference>
<evidence type="ECO:0000313" key="8">
    <source>
        <dbReference type="Proteomes" id="UP000315201"/>
    </source>
</evidence>
<dbReference type="PROSITE" id="PS00092">
    <property type="entry name" value="N6_MTASE"/>
    <property type="match status" value="1"/>
</dbReference>
<evidence type="ECO:0000256" key="1">
    <source>
        <dbReference type="ARBA" id="ARBA00012771"/>
    </source>
</evidence>
<accession>A0A4Y6I601</accession>